<protein>
    <submittedName>
        <fullName evidence="2">Uncharacterized protein</fullName>
    </submittedName>
</protein>
<feature type="region of interest" description="Disordered" evidence="1">
    <location>
        <begin position="94"/>
        <end position="116"/>
    </location>
</feature>
<feature type="compositionally biased region" description="Basic and acidic residues" evidence="1">
    <location>
        <begin position="107"/>
        <end position="116"/>
    </location>
</feature>
<dbReference type="AlphaFoldDB" id="A0A7S4G4K0"/>
<proteinExistence type="predicted"/>
<evidence type="ECO:0000256" key="1">
    <source>
        <dbReference type="SAM" id="MobiDB-lite"/>
    </source>
</evidence>
<reference evidence="2" key="1">
    <citation type="submission" date="2021-01" db="EMBL/GenBank/DDBJ databases">
        <authorList>
            <person name="Corre E."/>
            <person name="Pelletier E."/>
            <person name="Niang G."/>
            <person name="Scheremetjew M."/>
            <person name="Finn R."/>
            <person name="Kale V."/>
            <person name="Holt S."/>
            <person name="Cochrane G."/>
            <person name="Meng A."/>
            <person name="Brown T."/>
            <person name="Cohen L."/>
        </authorList>
    </citation>
    <scope>NUCLEOTIDE SEQUENCE</scope>
    <source>
        <strain evidence="2">CCMP1594</strain>
    </source>
</reference>
<dbReference type="EMBL" id="HBJA01105169">
    <property type="protein sequence ID" value="CAE0825057.1"/>
    <property type="molecule type" value="Transcribed_RNA"/>
</dbReference>
<gene>
    <name evidence="2" type="ORF">EGYM00163_LOCUS36300</name>
</gene>
<organism evidence="2">
    <name type="scientific">Eutreptiella gymnastica</name>
    <dbReference type="NCBI Taxonomy" id="73025"/>
    <lineage>
        <taxon>Eukaryota</taxon>
        <taxon>Discoba</taxon>
        <taxon>Euglenozoa</taxon>
        <taxon>Euglenida</taxon>
        <taxon>Spirocuta</taxon>
        <taxon>Euglenophyceae</taxon>
        <taxon>Eutreptiales</taxon>
        <taxon>Eutreptiaceae</taxon>
        <taxon>Eutreptiella</taxon>
    </lineage>
</organism>
<name>A0A7S4G4K0_9EUGL</name>
<evidence type="ECO:0000313" key="2">
    <source>
        <dbReference type="EMBL" id="CAE0825057.1"/>
    </source>
</evidence>
<feature type="region of interest" description="Disordered" evidence="1">
    <location>
        <begin position="1"/>
        <end position="54"/>
    </location>
</feature>
<accession>A0A7S4G4K0</accession>
<sequence length="116" mass="13043">MWDAECGPVLLPRPIARPHPRPRPTGPAQNLPRVPPNKRGRPSPARRLSHGGHTAVAVTIHTTPALLQELMNKIVYIRRRRPLVREPLERGAEMEAHIDDEGLGTHTQEDHVLLLH</sequence>